<evidence type="ECO:0000313" key="2">
    <source>
        <dbReference type="EMBL" id="MBB5140523.1"/>
    </source>
</evidence>
<dbReference type="InterPro" id="IPR002048">
    <property type="entry name" value="EF_hand_dom"/>
</dbReference>
<keyword evidence="3" id="KW-1185">Reference proteome</keyword>
<gene>
    <name evidence="2" type="ORF">HNP84_010291</name>
</gene>
<dbReference type="GO" id="GO:0005509">
    <property type="term" value="F:calcium ion binding"/>
    <property type="evidence" value="ECO:0007669"/>
    <property type="project" value="InterPro"/>
</dbReference>
<dbReference type="RefSeq" id="WP_185057306.1">
    <property type="nucleotide sequence ID" value="NZ_BAABIX010000005.1"/>
</dbReference>
<dbReference type="AlphaFoldDB" id="A0A840PQY8"/>
<organism evidence="2 3">
    <name type="scientific">Thermocatellispora tengchongensis</name>
    <dbReference type="NCBI Taxonomy" id="1073253"/>
    <lineage>
        <taxon>Bacteria</taxon>
        <taxon>Bacillati</taxon>
        <taxon>Actinomycetota</taxon>
        <taxon>Actinomycetes</taxon>
        <taxon>Streptosporangiales</taxon>
        <taxon>Streptosporangiaceae</taxon>
        <taxon>Thermocatellispora</taxon>
    </lineage>
</organism>
<comment type="caution">
    <text evidence="2">The sequence shown here is derived from an EMBL/GenBank/DDBJ whole genome shotgun (WGS) entry which is preliminary data.</text>
</comment>
<dbReference type="Proteomes" id="UP000578449">
    <property type="component" value="Unassembled WGS sequence"/>
</dbReference>
<name>A0A840PQY8_9ACTN</name>
<evidence type="ECO:0000313" key="3">
    <source>
        <dbReference type="Proteomes" id="UP000578449"/>
    </source>
</evidence>
<protein>
    <recommendedName>
        <fullName evidence="1">EF-hand domain-containing protein</fullName>
    </recommendedName>
</protein>
<sequence length="120" mass="13813">MAADLDENGLVPYDEFGNLLRAAWTPEGEIMWRAPEPFTARLQLGQFARGRAASYVVWLDDEARMFPMSMTEFVETARTIGVEPGGYAEAEWIAHRRGGAYGIQLHMSRRERRRVRRDHD</sequence>
<evidence type="ECO:0000259" key="1">
    <source>
        <dbReference type="PROSITE" id="PS50222"/>
    </source>
</evidence>
<dbReference type="PROSITE" id="PS50222">
    <property type="entry name" value="EF_HAND_2"/>
    <property type="match status" value="1"/>
</dbReference>
<reference evidence="2 3" key="1">
    <citation type="submission" date="2020-08" db="EMBL/GenBank/DDBJ databases">
        <title>Genomic Encyclopedia of Type Strains, Phase IV (KMG-IV): sequencing the most valuable type-strain genomes for metagenomic binning, comparative biology and taxonomic classification.</title>
        <authorList>
            <person name="Goeker M."/>
        </authorList>
    </citation>
    <scope>NUCLEOTIDE SEQUENCE [LARGE SCALE GENOMIC DNA]</scope>
    <source>
        <strain evidence="2 3">DSM 45615</strain>
    </source>
</reference>
<proteinExistence type="predicted"/>
<accession>A0A840PQY8</accession>
<feature type="domain" description="EF-hand" evidence="1">
    <location>
        <begin position="1"/>
        <end position="26"/>
    </location>
</feature>
<dbReference type="EMBL" id="JACHGN010000045">
    <property type="protein sequence ID" value="MBB5140523.1"/>
    <property type="molecule type" value="Genomic_DNA"/>
</dbReference>